<keyword evidence="1" id="KW-0548">Nucleotidyltransferase</keyword>
<comment type="caution">
    <text evidence="1">The sequence shown here is derived from an EMBL/GenBank/DDBJ whole genome shotgun (WGS) entry which is preliminary data.</text>
</comment>
<evidence type="ECO:0000313" key="1">
    <source>
        <dbReference type="EMBL" id="KAG7361927.1"/>
    </source>
</evidence>
<accession>A0A9K3LH19</accession>
<dbReference type="EMBL" id="JAGRRH010000012">
    <property type="protein sequence ID" value="KAG7361927.1"/>
    <property type="molecule type" value="Genomic_DNA"/>
</dbReference>
<keyword evidence="1" id="KW-0695">RNA-directed DNA polymerase</keyword>
<keyword evidence="1" id="KW-0808">Transferase</keyword>
<proteinExistence type="predicted"/>
<organism evidence="1 2">
    <name type="scientific">Nitzschia inconspicua</name>
    <dbReference type="NCBI Taxonomy" id="303405"/>
    <lineage>
        <taxon>Eukaryota</taxon>
        <taxon>Sar</taxon>
        <taxon>Stramenopiles</taxon>
        <taxon>Ochrophyta</taxon>
        <taxon>Bacillariophyta</taxon>
        <taxon>Bacillariophyceae</taxon>
        <taxon>Bacillariophycidae</taxon>
        <taxon>Bacillariales</taxon>
        <taxon>Bacillariaceae</taxon>
        <taxon>Nitzschia</taxon>
    </lineage>
</organism>
<reference evidence="1" key="1">
    <citation type="journal article" date="2021" name="Sci. Rep.">
        <title>Diploid genomic architecture of Nitzschia inconspicua, an elite biomass production diatom.</title>
        <authorList>
            <person name="Oliver A."/>
            <person name="Podell S."/>
            <person name="Pinowska A."/>
            <person name="Traller J.C."/>
            <person name="Smith S.R."/>
            <person name="McClure R."/>
            <person name="Beliaev A."/>
            <person name="Bohutskyi P."/>
            <person name="Hill E.A."/>
            <person name="Rabines A."/>
            <person name="Zheng H."/>
            <person name="Allen L.Z."/>
            <person name="Kuo A."/>
            <person name="Grigoriev I.V."/>
            <person name="Allen A.E."/>
            <person name="Hazlebeck D."/>
            <person name="Allen E.E."/>
        </authorList>
    </citation>
    <scope>NUCLEOTIDE SEQUENCE</scope>
    <source>
        <strain evidence="1">Hildebrandi</strain>
    </source>
</reference>
<dbReference type="AlphaFoldDB" id="A0A9K3LH19"/>
<keyword evidence="2" id="KW-1185">Reference proteome</keyword>
<dbReference type="Proteomes" id="UP000693970">
    <property type="component" value="Unassembled WGS sequence"/>
</dbReference>
<reference evidence="1" key="2">
    <citation type="submission" date="2021-04" db="EMBL/GenBank/DDBJ databases">
        <authorList>
            <person name="Podell S."/>
        </authorList>
    </citation>
    <scope>NUCLEOTIDE SEQUENCE</scope>
    <source>
        <strain evidence="1">Hildebrandi</strain>
    </source>
</reference>
<evidence type="ECO:0000313" key="2">
    <source>
        <dbReference type="Proteomes" id="UP000693970"/>
    </source>
</evidence>
<gene>
    <name evidence="1" type="ORF">IV203_025593</name>
</gene>
<dbReference type="GO" id="GO:0003964">
    <property type="term" value="F:RNA-directed DNA polymerase activity"/>
    <property type="evidence" value="ECO:0007669"/>
    <property type="project" value="UniProtKB-KW"/>
</dbReference>
<protein>
    <submittedName>
        <fullName evidence="1">Reverse transcriptase RNA-dependent DNA polymerase</fullName>
    </submittedName>
</protein>
<sequence>MPLTKSQRAQALEHILTNVFDLEANDPLRASLRDDGIVGIYDLVSMEREYVKSLTYLDEVDGTQQRTLVPRGTARLIIILKDFLRYKVAMGEPVDDDWTGITQEEFDSFRVSGVYLEATAMANGGIPLFKPITNSSTAHPTVSTTPATTYVQPSAVEMFKKGIKRDQNLFPTLKEEELHDPWHRKFEIQSHSQAVTNIVDSKYLPSNPNEKEVFQPIKTSMDAVLESKVQTSKGKEAIREHKATKDAPAAYTDLVERHRKSNAANIESTKTNITTTTFSDGEFKGTTSEFLTNWTKKLKPYGNLTGNGSVFGEIVKVVHFSQAIATVPGLRQVKLTADMLRMSTKNLIDFQHYCRLVSAAVVQFDDSLTHKDDPWDPGDSNHIDPPVSHFEPKAYMSALRRQGGQSMGSPNHRRNQRILLPKEVWHAFSDEGKVAWDTLPEADRTMIFAKIQPTNNPRMVQLHQLNQGANSLANPTVETEQCHDKLQDHNPPQWQPSRSPPCHIWAILSSKDKSIPARQANMCVTSRPVILILHQYALVGRGHSIHSPGQLEWFKHSVCDKSVHVGGLQRIKTADDYTIPIAMVHGLPCVRMRPPTDKEFNTLPHIVMTSDTTWTPSVLDFDHGEADDQWFDAIEHQEAHPYSELFYKCGNYCQDVTVQLPDTLCRPSSDPSEHLIDQCIVHANCKHELFFFDAWGAPTIFDADSAPIYISGRVKIVSLPALLGVTVDSSVFLWYHLWQPVEHALTWTFLDAVTSILLHLCPTSDGAPNIRLGTIGGEAPSYVRPTISSKFTFSKFDDPPNDGTKCTIQTSQGTQNKRYSVINDRGDILVRLIGIIRTTKEIRIRLDVAVNHDGHYKAWLIGDRNLIVDHLESVYYGVVSMRSVFLAELNGLEFWSTDIGNAHLESYPHQENHILIISRAPHGQRDLYDLKLSGQGWYDELHDCLVALGLLPCRAEPDIWMRKNGELQVWKYVVLYIGDLPIAMQHPRVPIGSLTPKLFEFKLKGIGKISHHLRVQYSQDKDRMLQSQQNKYPKKMTEGYVHFFGSKSRTNACVPLEKGDHPETNLRSFLDQVLSITHWSLIQDTPRYRHLRKITRIHSCLSFVV</sequence>
<name>A0A9K3LH19_9STRA</name>